<gene>
    <name evidence="1" type="ORF">J5X75_04115</name>
</gene>
<reference evidence="1 2" key="1">
    <citation type="submission" date="2021-03" db="EMBL/GenBank/DDBJ databases">
        <title>Actinoplanes flavus sp. nov., a novel actinomycete isolated from Coconut Palm rhizosphere soil.</title>
        <authorList>
            <person name="Luo X."/>
        </authorList>
    </citation>
    <scope>NUCLEOTIDE SEQUENCE [LARGE SCALE GENOMIC DNA]</scope>
    <source>
        <strain evidence="1 2">NEAU-H7</strain>
    </source>
</reference>
<evidence type="ECO:0000313" key="1">
    <source>
        <dbReference type="EMBL" id="MBO3736705.1"/>
    </source>
</evidence>
<dbReference type="Gene3D" id="1.10.260.40">
    <property type="entry name" value="lambda repressor-like DNA-binding domains"/>
    <property type="match status" value="1"/>
</dbReference>
<dbReference type="Pfam" id="PF13560">
    <property type="entry name" value="HTH_31"/>
    <property type="match status" value="1"/>
</dbReference>
<protein>
    <submittedName>
        <fullName evidence="1">Helix-turn-helix domain-containing protein</fullName>
    </submittedName>
</protein>
<dbReference type="RefSeq" id="WP_208465921.1">
    <property type="nucleotide sequence ID" value="NZ_JAGFNS010000002.1"/>
</dbReference>
<dbReference type="Proteomes" id="UP000679690">
    <property type="component" value="Unassembled WGS sequence"/>
</dbReference>
<sequence length="434" mass="46495">MKRPGNDATHVDPDLGAVLRRLRSGRRLTLDAVTRRVGCAPSLLSQVETGRRSLAPWLATALDLLYDTGGAITALADTRGPGDSDRNVRDLGEDVVLVLIPGRGIRVPISRRELLAAAGIGAVGGTLLAGLQHATEDMAVDEEVLAGLETTLTGLQNAARVMAPARLIRPLTAQVALAEVLHRRAPPPLRARFGLVLARYDESLSWMAEESGDLPSALYWTDRTEQWAHHAGWPGMAAYTHVRRSMLAISHAGDGVAAVEQAQRALRVPAAPARVRALAYKQIAYGYALNRRPDQARYALDQTAALFQQPDDSSSLPTPGQASVPDDDLLSIFTATCDVYLGAGNRAIDTLSPRLPRISASSARTSAITTAKLAQAHAHAGAPGLACQLILNVLDTTSTIPSRTTITELRRALPVLARWPDRDDVREVTHRLAG</sequence>
<organism evidence="1 2">
    <name type="scientific">Actinoplanes flavus</name>
    <dbReference type="NCBI Taxonomy" id="2820290"/>
    <lineage>
        <taxon>Bacteria</taxon>
        <taxon>Bacillati</taxon>
        <taxon>Actinomycetota</taxon>
        <taxon>Actinomycetes</taxon>
        <taxon>Micromonosporales</taxon>
        <taxon>Micromonosporaceae</taxon>
        <taxon>Actinoplanes</taxon>
    </lineage>
</organism>
<dbReference type="SUPFAM" id="SSF47413">
    <property type="entry name" value="lambda repressor-like DNA-binding domains"/>
    <property type="match status" value="1"/>
</dbReference>
<dbReference type="InterPro" id="IPR010982">
    <property type="entry name" value="Lambda_DNA-bd_dom_sf"/>
</dbReference>
<comment type="caution">
    <text evidence="1">The sequence shown here is derived from an EMBL/GenBank/DDBJ whole genome shotgun (WGS) entry which is preliminary data.</text>
</comment>
<keyword evidence="2" id="KW-1185">Reference proteome</keyword>
<name>A0ABS3UD52_9ACTN</name>
<dbReference type="EMBL" id="JAGFNS010000002">
    <property type="protein sequence ID" value="MBO3736705.1"/>
    <property type="molecule type" value="Genomic_DNA"/>
</dbReference>
<evidence type="ECO:0000313" key="2">
    <source>
        <dbReference type="Proteomes" id="UP000679690"/>
    </source>
</evidence>
<proteinExistence type="predicted"/>
<accession>A0ABS3UD52</accession>